<evidence type="ECO:0000313" key="1">
    <source>
        <dbReference type="EMBL" id="MBP2247197.1"/>
    </source>
</evidence>
<evidence type="ECO:0000313" key="2">
    <source>
        <dbReference type="Proteomes" id="UP000810207"/>
    </source>
</evidence>
<protein>
    <submittedName>
        <fullName evidence="1">Uncharacterized protein</fullName>
    </submittedName>
</protein>
<sequence length="39" mass="4401">MLSSLLGLHNYYGIFIGGSVRKDYVRVSSEQETAVKLIR</sequence>
<keyword evidence="2" id="KW-1185">Reference proteome</keyword>
<accession>A0ABS4RWC3</accession>
<dbReference type="EMBL" id="JAGIKV010000014">
    <property type="protein sequence ID" value="MBP2247197.1"/>
    <property type="molecule type" value="Genomic_DNA"/>
</dbReference>
<proteinExistence type="predicted"/>
<gene>
    <name evidence="1" type="ORF">J2Z28_003848</name>
</gene>
<dbReference type="Proteomes" id="UP000810207">
    <property type="component" value="Unassembled WGS sequence"/>
</dbReference>
<reference evidence="1 2" key="1">
    <citation type="submission" date="2021-03" db="EMBL/GenBank/DDBJ databases">
        <title>Genomic Encyclopedia of Type Strains, Phase IV (KMG-IV): sequencing the most valuable type-strain genomes for metagenomic binning, comparative biology and taxonomic classification.</title>
        <authorList>
            <person name="Goeker M."/>
        </authorList>
    </citation>
    <scope>NUCLEOTIDE SEQUENCE [LARGE SCALE GENOMIC DNA]</scope>
    <source>
        <strain evidence="1 2">DSM 21292</strain>
    </source>
</reference>
<name>A0ABS4RWC3_PAEXY</name>
<organism evidence="1 2">
    <name type="scientific">Paenibacillus xylanexedens</name>
    <dbReference type="NCBI Taxonomy" id="528191"/>
    <lineage>
        <taxon>Bacteria</taxon>
        <taxon>Bacillati</taxon>
        <taxon>Bacillota</taxon>
        <taxon>Bacilli</taxon>
        <taxon>Bacillales</taxon>
        <taxon>Paenibacillaceae</taxon>
        <taxon>Paenibacillus</taxon>
    </lineage>
</organism>
<comment type="caution">
    <text evidence="1">The sequence shown here is derived from an EMBL/GenBank/DDBJ whole genome shotgun (WGS) entry which is preliminary data.</text>
</comment>